<evidence type="ECO:0000256" key="2">
    <source>
        <dbReference type="SAM" id="Phobius"/>
    </source>
</evidence>
<feature type="transmembrane region" description="Helical" evidence="2">
    <location>
        <begin position="115"/>
        <end position="133"/>
    </location>
</feature>
<dbReference type="EMBL" id="ABYT01000063">
    <property type="protein sequence ID" value="EEC90305.1"/>
    <property type="molecule type" value="Genomic_DNA"/>
</dbReference>
<dbReference type="HOGENOM" id="CLU_013560_5_2_9"/>
<name>B7CA89_9FIRM</name>
<gene>
    <name evidence="4" type="ORF">EUBIFOR_01110</name>
</gene>
<accession>B7CA89</accession>
<dbReference type="eggNOG" id="COG1086">
    <property type="taxonomic scope" value="Bacteria"/>
</dbReference>
<keyword evidence="5" id="KW-1185">Reference proteome</keyword>
<dbReference type="InterPro" id="IPR051203">
    <property type="entry name" value="Polysaccharide_Synthase-Rel"/>
</dbReference>
<dbReference type="CDD" id="cd05237">
    <property type="entry name" value="UDP_invert_4-6DH_SDR_e"/>
    <property type="match status" value="1"/>
</dbReference>
<dbReference type="InterPro" id="IPR003869">
    <property type="entry name" value="Polysac_CapD-like"/>
</dbReference>
<dbReference type="Proteomes" id="UP000004315">
    <property type="component" value="Unassembled WGS sequence"/>
</dbReference>
<dbReference type="RefSeq" id="WP_003864902.1">
    <property type="nucleotide sequence ID" value="NZ_DS996842.1"/>
</dbReference>
<comment type="caution">
    <text evidence="4">The sequence shown here is derived from an EMBL/GenBank/DDBJ whole genome shotgun (WGS) entry which is preliminary data.</text>
</comment>
<keyword evidence="2" id="KW-0472">Membrane</keyword>
<proteinExistence type="inferred from homology"/>
<feature type="transmembrane region" description="Helical" evidence="2">
    <location>
        <begin position="12"/>
        <end position="36"/>
    </location>
</feature>
<dbReference type="Pfam" id="PF02719">
    <property type="entry name" value="Polysacc_synt_2"/>
    <property type="match status" value="1"/>
</dbReference>
<evidence type="ECO:0000313" key="5">
    <source>
        <dbReference type="Proteomes" id="UP000004315"/>
    </source>
</evidence>
<sequence>MNSLYKSNLYKNYRGLLISFIDVCIVFLAYIVAFLIQNNFLISGRVITLTKLLGLGLFFLLAIHFVVLRLFKTQMSLWTYTGPNEIVRTFLSCLVCFCIMSFFVIQVDIFNIELIALAELLCFVFILGARMLYRMARRYIMDLERVENCLIVGAGSGGYLLMNEIYHNMAYPYNVIGFVDDFKKKGTMLSGKPVLGTIEEVKQVCEENNVRCIFITISSVNDKRKQEILDLCASTSIPTKMMRILVGSDANNHISFEDIDIKDLLNRPSIDLKVDQIGSYLTNKVVCVTGAGGSIGSELCRQIVHFNPSKLIMVDINENALYMLKQEFLVMKRKHEMKDSIELESLIISIREREEIYKLMKNYKPDVVYHAAAHKHVPLMEDRPTEAIRNNIFGTKNVIDACCDCGISRFIMISTDKAVNPTNVMGATKRMTEMYMQSRTTHCGIHMAAVRFGNVLGSNGSVIPIFKEQIKNGGPVTVTHRDIKRYFMTIPEAAQLVLQAGFYANEREIFVLDMGQPVKIWDLADKMIRLAGLVPGRDIEIQEIGLRPGEKMFEELALEMEECHKTDNNLIFVHEKMDIDSTVVDSDLVQLQELMETTDDKQQIKDVLMNMIQD</sequence>
<dbReference type="Pfam" id="PF13727">
    <property type="entry name" value="CoA_binding_3"/>
    <property type="match status" value="1"/>
</dbReference>
<dbReference type="PANTHER" id="PTHR43318:SF1">
    <property type="entry name" value="POLYSACCHARIDE BIOSYNTHESIS PROTEIN EPSC-RELATED"/>
    <property type="match status" value="1"/>
</dbReference>
<dbReference type="InterPro" id="IPR029063">
    <property type="entry name" value="SAM-dependent_MTases_sf"/>
</dbReference>
<evidence type="ECO:0000313" key="4">
    <source>
        <dbReference type="EMBL" id="EEC90305.1"/>
    </source>
</evidence>
<reference evidence="4 5" key="1">
    <citation type="submission" date="2008-10" db="EMBL/GenBank/DDBJ databases">
        <authorList>
            <person name="Fulton L."/>
            <person name="Clifton S."/>
            <person name="Fulton B."/>
            <person name="Xu J."/>
            <person name="Minx P."/>
            <person name="Pepin K.H."/>
            <person name="Johnson M."/>
            <person name="Bhonagiri V."/>
            <person name="Nash W.E."/>
            <person name="Mardis E.R."/>
            <person name="Wilson R.K."/>
        </authorList>
    </citation>
    <scope>NUCLEOTIDE SEQUENCE [LARGE SCALE GENOMIC DNA]</scope>
    <source>
        <strain evidence="4 5">DSM 3989</strain>
    </source>
</reference>
<dbReference type="SUPFAM" id="SSF51735">
    <property type="entry name" value="NAD(P)-binding Rossmann-fold domains"/>
    <property type="match status" value="1"/>
</dbReference>
<dbReference type="SUPFAM" id="SSF53335">
    <property type="entry name" value="S-adenosyl-L-methionine-dependent methyltransferases"/>
    <property type="match status" value="1"/>
</dbReference>
<dbReference type="OrthoDB" id="9803111at2"/>
<dbReference type="PANTHER" id="PTHR43318">
    <property type="entry name" value="UDP-N-ACETYLGLUCOSAMINE 4,6-DEHYDRATASE"/>
    <property type="match status" value="1"/>
</dbReference>
<reference evidence="4 5" key="2">
    <citation type="submission" date="2008-11" db="EMBL/GenBank/DDBJ databases">
        <title>Draft genome sequence of Eubacterium biforme (DSM 3989).</title>
        <authorList>
            <person name="Sudarsanam P."/>
            <person name="Ley R."/>
            <person name="Guruge J."/>
            <person name="Turnbaugh P.J."/>
            <person name="Mahowald M."/>
            <person name="Liep D."/>
            <person name="Gordon J."/>
        </authorList>
    </citation>
    <scope>NUCLEOTIDE SEQUENCE [LARGE SCALE GENOMIC DNA]</scope>
    <source>
        <strain evidence="4 5">DSM 3989</strain>
    </source>
</reference>
<dbReference type="AlphaFoldDB" id="B7CA89"/>
<keyword evidence="2" id="KW-1133">Transmembrane helix</keyword>
<dbReference type="Gene3D" id="3.40.50.720">
    <property type="entry name" value="NAD(P)-binding Rossmann-like Domain"/>
    <property type="match status" value="2"/>
</dbReference>
<protein>
    <submittedName>
        <fullName evidence="4">Polysaccharide biosynthesis protein</fullName>
    </submittedName>
</protein>
<evidence type="ECO:0000259" key="3">
    <source>
        <dbReference type="Pfam" id="PF02719"/>
    </source>
</evidence>
<comment type="similarity">
    <text evidence="1">Belongs to the polysaccharide synthase family.</text>
</comment>
<feature type="transmembrane region" description="Helical" evidence="2">
    <location>
        <begin position="89"/>
        <end position="109"/>
    </location>
</feature>
<dbReference type="STRING" id="518637.EUBIFOR_01110"/>
<organism evidence="4 5">
    <name type="scientific">Holdemanella biformis DSM 3989</name>
    <dbReference type="NCBI Taxonomy" id="518637"/>
    <lineage>
        <taxon>Bacteria</taxon>
        <taxon>Bacillati</taxon>
        <taxon>Bacillota</taxon>
        <taxon>Erysipelotrichia</taxon>
        <taxon>Erysipelotrichales</taxon>
        <taxon>Erysipelotrichaceae</taxon>
        <taxon>Holdemanella</taxon>
    </lineage>
</organism>
<evidence type="ECO:0000256" key="1">
    <source>
        <dbReference type="ARBA" id="ARBA00007430"/>
    </source>
</evidence>
<feature type="transmembrane region" description="Helical" evidence="2">
    <location>
        <begin position="48"/>
        <end position="68"/>
    </location>
</feature>
<dbReference type="InterPro" id="IPR036291">
    <property type="entry name" value="NAD(P)-bd_dom_sf"/>
</dbReference>
<keyword evidence="2" id="KW-0812">Transmembrane</keyword>
<feature type="domain" description="Polysaccharide biosynthesis protein CapD-like" evidence="3">
    <location>
        <begin position="286"/>
        <end position="573"/>
    </location>
</feature>